<evidence type="ECO:0000313" key="4">
    <source>
        <dbReference type="Proteomes" id="UP001160148"/>
    </source>
</evidence>
<dbReference type="Gene3D" id="3.30.70.270">
    <property type="match status" value="1"/>
</dbReference>
<feature type="coiled-coil region" evidence="1">
    <location>
        <begin position="690"/>
        <end position="717"/>
    </location>
</feature>
<dbReference type="InterPro" id="IPR041588">
    <property type="entry name" value="Integrase_H2C2"/>
</dbReference>
<dbReference type="PANTHER" id="PTHR47331:SF1">
    <property type="entry name" value="GAG-LIKE PROTEIN"/>
    <property type="match status" value="1"/>
</dbReference>
<evidence type="ECO:0000259" key="2">
    <source>
        <dbReference type="PROSITE" id="PS50994"/>
    </source>
</evidence>
<dbReference type="SUPFAM" id="SSF53098">
    <property type="entry name" value="Ribonuclease H-like"/>
    <property type="match status" value="1"/>
</dbReference>
<dbReference type="InterPro" id="IPR040676">
    <property type="entry name" value="DUF5641"/>
</dbReference>
<feature type="domain" description="Integrase catalytic" evidence="2">
    <location>
        <begin position="1422"/>
        <end position="1618"/>
    </location>
</feature>
<dbReference type="InterPro" id="IPR036397">
    <property type="entry name" value="RNaseH_sf"/>
</dbReference>
<evidence type="ECO:0000256" key="1">
    <source>
        <dbReference type="SAM" id="Coils"/>
    </source>
</evidence>
<dbReference type="GO" id="GO:0003676">
    <property type="term" value="F:nucleic acid binding"/>
    <property type="evidence" value="ECO:0007669"/>
    <property type="project" value="InterPro"/>
</dbReference>
<dbReference type="GO" id="GO:0042575">
    <property type="term" value="C:DNA polymerase complex"/>
    <property type="evidence" value="ECO:0007669"/>
    <property type="project" value="UniProtKB-ARBA"/>
</dbReference>
<dbReference type="InterPro" id="IPR001584">
    <property type="entry name" value="Integrase_cat-core"/>
</dbReference>
<protein>
    <recommendedName>
        <fullName evidence="2">Integrase catalytic domain-containing protein</fullName>
    </recommendedName>
</protein>
<dbReference type="InterPro" id="IPR043128">
    <property type="entry name" value="Rev_trsase/Diguanyl_cyclase"/>
</dbReference>
<organism evidence="3 4">
    <name type="scientific">Macrosiphum euphorbiae</name>
    <name type="common">potato aphid</name>
    <dbReference type="NCBI Taxonomy" id="13131"/>
    <lineage>
        <taxon>Eukaryota</taxon>
        <taxon>Metazoa</taxon>
        <taxon>Ecdysozoa</taxon>
        <taxon>Arthropoda</taxon>
        <taxon>Hexapoda</taxon>
        <taxon>Insecta</taxon>
        <taxon>Pterygota</taxon>
        <taxon>Neoptera</taxon>
        <taxon>Paraneoptera</taxon>
        <taxon>Hemiptera</taxon>
        <taxon>Sternorrhyncha</taxon>
        <taxon>Aphidomorpha</taxon>
        <taxon>Aphidoidea</taxon>
        <taxon>Aphididae</taxon>
        <taxon>Macrosiphini</taxon>
        <taxon>Macrosiphum</taxon>
    </lineage>
</organism>
<dbReference type="GO" id="GO:0015074">
    <property type="term" value="P:DNA integration"/>
    <property type="evidence" value="ECO:0007669"/>
    <property type="project" value="InterPro"/>
</dbReference>
<dbReference type="Pfam" id="PF05380">
    <property type="entry name" value="Peptidase_A17"/>
    <property type="match status" value="1"/>
</dbReference>
<dbReference type="Pfam" id="PF03564">
    <property type="entry name" value="DUF1759"/>
    <property type="match status" value="1"/>
</dbReference>
<dbReference type="CDD" id="cd01644">
    <property type="entry name" value="RT_pepA17"/>
    <property type="match status" value="1"/>
</dbReference>
<dbReference type="EMBL" id="CARXXK010000002">
    <property type="protein sequence ID" value="CAI6357981.1"/>
    <property type="molecule type" value="Genomic_DNA"/>
</dbReference>
<dbReference type="Proteomes" id="UP001160148">
    <property type="component" value="Unassembled WGS sequence"/>
</dbReference>
<dbReference type="PROSITE" id="PS50994">
    <property type="entry name" value="INTEGRASE"/>
    <property type="match status" value="1"/>
</dbReference>
<dbReference type="PANTHER" id="PTHR47331">
    <property type="entry name" value="PHD-TYPE DOMAIN-CONTAINING PROTEIN"/>
    <property type="match status" value="1"/>
</dbReference>
<gene>
    <name evidence="3" type="ORF">MEUPH1_LOCUS13546</name>
</gene>
<proteinExistence type="predicted"/>
<dbReference type="Gene3D" id="3.30.420.10">
    <property type="entry name" value="Ribonuclease H-like superfamily/Ribonuclease H"/>
    <property type="match status" value="1"/>
</dbReference>
<dbReference type="Pfam" id="PF17921">
    <property type="entry name" value="Integrase_H2C2"/>
    <property type="match status" value="1"/>
</dbReference>
<dbReference type="InterPro" id="IPR043502">
    <property type="entry name" value="DNA/RNA_pol_sf"/>
</dbReference>
<reference evidence="3 4" key="1">
    <citation type="submission" date="2023-01" db="EMBL/GenBank/DDBJ databases">
        <authorList>
            <person name="Whitehead M."/>
        </authorList>
    </citation>
    <scope>NUCLEOTIDE SEQUENCE [LARGE SCALE GENOMIC DNA]</scope>
</reference>
<keyword evidence="4" id="KW-1185">Reference proteome</keyword>
<accession>A0AAV0WQM8</accession>
<evidence type="ECO:0000313" key="3">
    <source>
        <dbReference type="EMBL" id="CAI6357981.1"/>
    </source>
</evidence>
<feature type="coiled-coil region" evidence="1">
    <location>
        <begin position="4"/>
        <end position="31"/>
    </location>
</feature>
<dbReference type="InterPro" id="IPR012337">
    <property type="entry name" value="RNaseH-like_sf"/>
</dbReference>
<dbReference type="SUPFAM" id="SSF56672">
    <property type="entry name" value="DNA/RNA polymerases"/>
    <property type="match status" value="1"/>
</dbReference>
<dbReference type="InterPro" id="IPR008042">
    <property type="entry name" value="Retrotrans_Pao"/>
</dbReference>
<sequence>MGVYEEAKIRLNDIQNRINRVRAAGVALENEPTNKTSLTKFRMMYATVQRLQEEFEVQMSVIIKQLGKPDKEQKPEDKVCSPDELREKFEESYFSIMIVADEHVPAKLLGQNADETFIDLNSSRKNTHNFIPLEKLSIPRFTGDPKQYMGFRNTFDTVVNDNLFLQPVVKFSYLKSYLEGEPLNLINNLMLSNDNYFLALKILNNRYSNRRVIAESHFKQLWEMKKAVFNDEKSIRQLLNHISESTVALKNLKYATDLWDPILLHLFQQKLDGQLRAQWELLVDTNEDPIVTEFITFLTKFCNAAAAGSQSEGGREKSKPTSQTRTTALHIVQSIQKPTTTVRKVKYEKGSNYSCQVCQARPGHLLIACPVFKEKTPKDRHQIIKELNRCYLCFSEHRITQCSNTRVCSECGGRHHSLLHLRTTESEEQPVTANTTMLSAANERPDRCRVLLSTVAILVQDVNGDYQEFRALLDGASESSYMTEVCGRKLGLARQKCNLVVRGMSDVQVASIKSHVNLNLRPVRSSTPEININAYVVPRITGLLPSKRVWKAEWKHLKGLELADPRYDEPMSVDILLGADVVPYVTRSGRREGTGTEPVGLETVFGWTLMGNTGTATIETANTFTTALEEIDSTLRRFWDLEELPKIQHQTPENIKCEELYTTTTARRPDGRYVVHLPFIQNPPHLGESRAMATQRLHKLEIRLEKSEELRQQYNVAMRDYLDAGHMKPVDSTETMTSHSYYTPHHVVLKPESLTTKVRVVYDASAVTSNGKSLNDCLFPGPKLQQDLSGILVRFRLHSIVFTADIRQMFRQIDITAEHHAYQRLLYRFQPTDPVQVFEMTTVTFGQRSSPFLAIRTLHQLAADEAANHPEVQKVIYTDLYVDDVATGTKCEESALRLQQDLINVFKRGGFDLRKWSSNSIALLEAVPPEHRQTEAVTFDEPTSDYTKVLGLKWEPKNDTIAYQYQPNPVRYSKREILSEIARIYDPIGLLTPVITNLKRLMKYLWALRIGWDDDLPVVAKEAWTRYHDELPFIASVCVARRITVEDANYELHGFCDSSESAYAAAAYLLARTSNGQIQVHLLMGKSKVSPEKKLSIPRLELCGALLLARTIDYLRSNLKSLPIDQYYAWTDSMVTLAWINTPSANLKTFVGNRVARIQELTSQKIWRYVPSAQNPVDCASRGLTPSEIVDHPLWWNGPTFLRQPLDTWPQQANMSDTDLVENQSEEKLITLITSATTTQLDENCAILYASSELSKVLRLAAYWLRLRQRLGRPPRVQYPTNRPSAQEKRDALQALIRWVQHIHFAEDWNCLRQNRPCTPKLRMLGAYLDLDSDLIRVGGRLKNSDLPYEAKHPILLPKQSQLTILLIDYVHSLHCHPGPQTTQNILHQDYWILSARSVIRKRLHQCIPCFQAKPNPMNPMMGALPRARVASIKAFAQVGVDFAGPFWVKAALLRRIQATKGYLCIFVCMATRAVHLELVSDLTTCLFLSALNRFISRRGRCEAIYSDCGTNFVGAKNYLEVIQKLIKSDEVERGLATHQIRWHLNPPAAPHMGGLWEAAVKSAKTLLHRTIKEQILTYEELNTVFHRIEAILNSRPLGSMSSDPNDLQPLTAGHFLTFEPIVSMPTPDTIKTLPKLGLHQRWKLVQQLQQHFWERWQQEYLHTIQTKSKWNKIETSLAPGDLVLIKEPTPPLTWRTARVVEVFPGEDKIVRVANVRTAEGKIVKRPAVKLCRLPLTFEGN</sequence>
<comment type="caution">
    <text evidence="3">The sequence shown here is derived from an EMBL/GenBank/DDBJ whole genome shotgun (WGS) entry which is preliminary data.</text>
</comment>
<dbReference type="InterPro" id="IPR005312">
    <property type="entry name" value="DUF1759"/>
</dbReference>
<keyword evidence="1" id="KW-0175">Coiled coil</keyword>
<dbReference type="Pfam" id="PF18701">
    <property type="entry name" value="DUF5641"/>
    <property type="match status" value="1"/>
</dbReference>
<dbReference type="GO" id="GO:0071897">
    <property type="term" value="P:DNA biosynthetic process"/>
    <property type="evidence" value="ECO:0007669"/>
    <property type="project" value="UniProtKB-ARBA"/>
</dbReference>
<name>A0AAV0WQM8_9HEMI</name>
<dbReference type="Gene3D" id="3.10.10.10">
    <property type="entry name" value="HIV Type 1 Reverse Transcriptase, subunit A, domain 1"/>
    <property type="match status" value="1"/>
</dbReference>